<evidence type="ECO:0000313" key="2">
    <source>
        <dbReference type="Proteomes" id="UP000094526"/>
    </source>
</evidence>
<dbReference type="OrthoDB" id="4985585at2759"/>
<name>A0A1C1D1R5_9EURO</name>
<keyword evidence="2" id="KW-1185">Reference proteome</keyword>
<sequence length="95" mass="10707">MVFSVKPKTEKFKVQNIPGAPEHVYFSEWDSWRISCCHTHPMRALPNSSTADFLGSRDEKVPNPITGSWFRIEQGPPATPPKYEYDEVGVVIEGG</sequence>
<protein>
    <submittedName>
        <fullName evidence="1">Uncharacterized protein</fullName>
    </submittedName>
</protein>
<evidence type="ECO:0000313" key="1">
    <source>
        <dbReference type="EMBL" id="OCT54706.1"/>
    </source>
</evidence>
<dbReference type="AlphaFoldDB" id="A0A1C1D1R5"/>
<dbReference type="EMBL" id="LGRB01000003">
    <property type="protein sequence ID" value="OCT54706.1"/>
    <property type="molecule type" value="Genomic_DNA"/>
</dbReference>
<comment type="caution">
    <text evidence="1">The sequence shown here is derived from an EMBL/GenBank/DDBJ whole genome shotgun (WGS) entry which is preliminary data.</text>
</comment>
<dbReference type="Proteomes" id="UP000094526">
    <property type="component" value="Unassembled WGS sequence"/>
</dbReference>
<accession>A0A1C1D1R5</accession>
<dbReference type="VEuPathDB" id="FungiDB:CLCR_03211"/>
<gene>
    <name evidence="1" type="ORF">CLCR_03211</name>
</gene>
<organism evidence="1 2">
    <name type="scientific">Cladophialophora carrionii</name>
    <dbReference type="NCBI Taxonomy" id="86049"/>
    <lineage>
        <taxon>Eukaryota</taxon>
        <taxon>Fungi</taxon>
        <taxon>Dikarya</taxon>
        <taxon>Ascomycota</taxon>
        <taxon>Pezizomycotina</taxon>
        <taxon>Eurotiomycetes</taxon>
        <taxon>Chaetothyriomycetidae</taxon>
        <taxon>Chaetothyriales</taxon>
        <taxon>Herpotrichiellaceae</taxon>
        <taxon>Cladophialophora</taxon>
    </lineage>
</organism>
<reference evidence="2" key="1">
    <citation type="submission" date="2015-07" db="EMBL/GenBank/DDBJ databases">
        <authorList>
            <person name="Teixeira M.M."/>
            <person name="Souza R.C."/>
            <person name="Almeida L.G."/>
            <person name="Vicente V.A."/>
            <person name="de Hoog S."/>
            <person name="Bocca A.L."/>
            <person name="de Almeida S.R."/>
            <person name="Vasconcelos A.T."/>
            <person name="Felipe M.S."/>
        </authorList>
    </citation>
    <scope>NUCLEOTIDE SEQUENCE [LARGE SCALE GENOMIC DNA]</scope>
    <source>
        <strain evidence="2">KSF</strain>
    </source>
</reference>
<proteinExistence type="predicted"/>